<dbReference type="AlphaFoldDB" id="A0A5C6NRZ1"/>
<keyword evidence="6" id="KW-0372">Hormone</keyword>
<name>A0A5C6NRZ1_9TELE</name>
<evidence type="ECO:0000256" key="7">
    <source>
        <dbReference type="SAM" id="MobiDB-lite"/>
    </source>
</evidence>
<dbReference type="SMART" id="SM01363">
    <property type="entry name" value="ACTH_domain"/>
    <property type="match status" value="2"/>
</dbReference>
<keyword evidence="4" id="KW-0964">Secreted</keyword>
<evidence type="ECO:0000313" key="10">
    <source>
        <dbReference type="Proteomes" id="UP000324091"/>
    </source>
</evidence>
<sequence>MSWVFPRASFWLDVPEKPSPGEQLLRTDSLLHDQASHPLSILWRKRIDLVCWAPPHSRRPKEMTYLRWLVVAMTYLCVPGFGSKCCNSSICSELSDKRRILDYIQCRFLTHAEGPEFKGVNEDEHLLRILLAIMAPEDKGTHLAAHNDERRSYSMEHFRWGKPPGRKRRPVKVLASSQEGGDSFEAAFPRQTRRQRSSNRDEQGQKRRRGSSRSPQLNQQGGRNGTYQMSHFRWGSPNVSKRSNKLMKTRLRQLTKLFRNIIDKNVKGENNTQLRRRRSS</sequence>
<evidence type="ECO:0000256" key="5">
    <source>
        <dbReference type="ARBA" id="ARBA00022685"/>
    </source>
</evidence>
<dbReference type="Proteomes" id="UP000324091">
    <property type="component" value="Chromosome 19"/>
</dbReference>
<protein>
    <submittedName>
        <fullName evidence="9">Pro-opiomelanocortin</fullName>
    </submittedName>
</protein>
<evidence type="ECO:0000256" key="2">
    <source>
        <dbReference type="ARBA" id="ARBA00004613"/>
    </source>
</evidence>
<evidence type="ECO:0000313" key="9">
    <source>
        <dbReference type="EMBL" id="TWW68880.1"/>
    </source>
</evidence>
<comment type="caution">
    <text evidence="9">The sequence shown here is derived from an EMBL/GenBank/DDBJ whole genome shotgun (WGS) entry which is preliminary data.</text>
</comment>
<keyword evidence="10" id="KW-1185">Reference proteome</keyword>
<dbReference type="GO" id="GO:0007218">
    <property type="term" value="P:neuropeptide signaling pathway"/>
    <property type="evidence" value="ECO:0007669"/>
    <property type="project" value="TreeGrafter"/>
</dbReference>
<dbReference type="EMBL" id="RHFK02000011">
    <property type="protein sequence ID" value="TWW68880.1"/>
    <property type="molecule type" value="Genomic_DNA"/>
</dbReference>
<dbReference type="PRINTS" id="PR00383">
    <property type="entry name" value="MELANOCORTIN"/>
</dbReference>
<feature type="region of interest" description="Disordered" evidence="7">
    <location>
        <begin position="153"/>
        <end position="245"/>
    </location>
</feature>
<evidence type="ECO:0000256" key="1">
    <source>
        <dbReference type="ARBA" id="ARBA00002965"/>
    </source>
</evidence>
<dbReference type="InterPro" id="IPR050878">
    <property type="entry name" value="POMC-derived_peptides"/>
</dbReference>
<accession>A0A5C6NRZ1</accession>
<comment type="similarity">
    <text evidence="3">Belongs to the POMC family.</text>
</comment>
<proteinExistence type="inferred from homology"/>
<gene>
    <name evidence="9" type="ORF">D4764_19G0006780</name>
</gene>
<evidence type="ECO:0000256" key="4">
    <source>
        <dbReference type="ARBA" id="ARBA00022525"/>
    </source>
</evidence>
<dbReference type="GO" id="GO:0005184">
    <property type="term" value="F:neuropeptide hormone activity"/>
    <property type="evidence" value="ECO:0007669"/>
    <property type="project" value="TreeGrafter"/>
</dbReference>
<organism evidence="9 10">
    <name type="scientific">Takifugu flavidus</name>
    <name type="common">sansaifugu</name>
    <dbReference type="NCBI Taxonomy" id="433684"/>
    <lineage>
        <taxon>Eukaryota</taxon>
        <taxon>Metazoa</taxon>
        <taxon>Chordata</taxon>
        <taxon>Craniata</taxon>
        <taxon>Vertebrata</taxon>
        <taxon>Euteleostomi</taxon>
        <taxon>Actinopterygii</taxon>
        <taxon>Neopterygii</taxon>
        <taxon>Teleostei</taxon>
        <taxon>Neoteleostei</taxon>
        <taxon>Acanthomorphata</taxon>
        <taxon>Eupercaria</taxon>
        <taxon>Tetraodontiformes</taxon>
        <taxon>Tetradontoidea</taxon>
        <taxon>Tetraodontidae</taxon>
        <taxon>Takifugu</taxon>
    </lineage>
</organism>
<comment type="subcellular location">
    <subcellularLocation>
        <location evidence="2">Secreted</location>
    </subcellularLocation>
</comment>
<dbReference type="PANTHER" id="PTHR11416">
    <property type="entry name" value="PRO-OPIOMELANOCORTIN"/>
    <property type="match status" value="1"/>
</dbReference>
<keyword evidence="5" id="KW-0165">Cleavage on pair of basic residues</keyword>
<dbReference type="InterPro" id="IPR013531">
    <property type="entry name" value="Mcrtin_ACTH_cent"/>
</dbReference>
<reference evidence="9 10" key="1">
    <citation type="submission" date="2019-04" db="EMBL/GenBank/DDBJ databases">
        <title>Chromosome genome assembly for Takifugu flavidus.</title>
        <authorList>
            <person name="Xiao S."/>
        </authorList>
    </citation>
    <scope>NUCLEOTIDE SEQUENCE [LARGE SCALE GENOMIC DNA]</scope>
    <source>
        <strain evidence="9">HTHZ2018</strain>
        <tissue evidence="9">Muscle</tissue>
    </source>
</reference>
<dbReference type="InterPro" id="IPR001941">
    <property type="entry name" value="PMOC"/>
</dbReference>
<evidence type="ECO:0000256" key="3">
    <source>
        <dbReference type="ARBA" id="ARBA00005832"/>
    </source>
</evidence>
<feature type="domain" description="Pro-opiomelanocortin/corticotropin ACTH central region" evidence="8">
    <location>
        <begin position="152"/>
        <end position="192"/>
    </location>
</feature>
<feature type="domain" description="Pro-opiomelanocortin/corticotropin ACTH central region" evidence="8">
    <location>
        <begin position="226"/>
        <end position="262"/>
    </location>
</feature>
<evidence type="ECO:0000256" key="6">
    <source>
        <dbReference type="ARBA" id="ARBA00022702"/>
    </source>
</evidence>
<evidence type="ECO:0000259" key="8">
    <source>
        <dbReference type="SMART" id="SM01363"/>
    </source>
</evidence>
<dbReference type="Pfam" id="PF00976">
    <property type="entry name" value="ACTH_domain"/>
    <property type="match status" value="2"/>
</dbReference>
<dbReference type="PANTHER" id="PTHR11416:SF7">
    <property type="entry name" value="PRO-OPIOMELANOCORTIN"/>
    <property type="match status" value="1"/>
</dbReference>
<comment type="function">
    <text evidence="1">Stimulates the adrenal glands to release cortisol.</text>
</comment>
<dbReference type="GO" id="GO:0005576">
    <property type="term" value="C:extracellular region"/>
    <property type="evidence" value="ECO:0007669"/>
    <property type="project" value="UniProtKB-SubCell"/>
</dbReference>
<feature type="compositionally biased region" description="Polar residues" evidence="7">
    <location>
        <begin position="215"/>
        <end position="229"/>
    </location>
</feature>